<dbReference type="AlphaFoldDB" id="A0A6A5QAG1"/>
<sequence>STNFSVAHNVANIGESIAAFQVTSPELQARDSFVIRHSLGVSFALQYAAQHPKTVNKLALLGSGQAAGHTPAARERMCDLATAVKAEGLACAAKVATKSNFYEDKCV</sequence>
<dbReference type="EMBL" id="ML979144">
    <property type="protein sequence ID" value="KAF1911514.1"/>
    <property type="molecule type" value="Genomic_DNA"/>
</dbReference>
<evidence type="ECO:0000313" key="1">
    <source>
        <dbReference type="EMBL" id="KAF1911514.1"/>
    </source>
</evidence>
<proteinExistence type="predicted"/>
<reference evidence="1" key="1">
    <citation type="journal article" date="2020" name="Stud. Mycol.">
        <title>101 Dothideomycetes genomes: a test case for predicting lifestyles and emergence of pathogens.</title>
        <authorList>
            <person name="Haridas S."/>
            <person name="Albert R."/>
            <person name="Binder M."/>
            <person name="Bloem J."/>
            <person name="Labutti K."/>
            <person name="Salamov A."/>
            <person name="Andreopoulos B."/>
            <person name="Baker S."/>
            <person name="Barry K."/>
            <person name="Bills G."/>
            <person name="Bluhm B."/>
            <person name="Cannon C."/>
            <person name="Castanera R."/>
            <person name="Culley D."/>
            <person name="Daum C."/>
            <person name="Ezra D."/>
            <person name="Gonzalez J."/>
            <person name="Henrissat B."/>
            <person name="Kuo A."/>
            <person name="Liang C."/>
            <person name="Lipzen A."/>
            <person name="Lutzoni F."/>
            <person name="Magnuson J."/>
            <person name="Mondo S."/>
            <person name="Nolan M."/>
            <person name="Ohm R."/>
            <person name="Pangilinan J."/>
            <person name="Park H.-J."/>
            <person name="Ramirez L."/>
            <person name="Alfaro M."/>
            <person name="Sun H."/>
            <person name="Tritt A."/>
            <person name="Yoshinaga Y."/>
            <person name="Zwiers L.-H."/>
            <person name="Turgeon B."/>
            <person name="Goodwin S."/>
            <person name="Spatafora J."/>
            <person name="Crous P."/>
            <person name="Grigoriev I."/>
        </authorList>
    </citation>
    <scope>NUCLEOTIDE SEQUENCE</scope>
    <source>
        <strain evidence="1">HMLAC05119</strain>
    </source>
</reference>
<dbReference type="InterPro" id="IPR029058">
    <property type="entry name" value="AB_hydrolase_fold"/>
</dbReference>
<accession>A0A6A5QAG1</accession>
<gene>
    <name evidence="1" type="ORF">BDU57DRAFT_461636</name>
</gene>
<protein>
    <submittedName>
        <fullName evidence="1">Uncharacterized protein</fullName>
    </submittedName>
</protein>
<evidence type="ECO:0000313" key="2">
    <source>
        <dbReference type="Proteomes" id="UP000800096"/>
    </source>
</evidence>
<dbReference type="SUPFAM" id="SSF53474">
    <property type="entry name" value="alpha/beta-Hydrolases"/>
    <property type="match status" value="1"/>
</dbReference>
<organism evidence="1 2">
    <name type="scientific">Ampelomyces quisqualis</name>
    <name type="common">Powdery mildew agent</name>
    <dbReference type="NCBI Taxonomy" id="50730"/>
    <lineage>
        <taxon>Eukaryota</taxon>
        <taxon>Fungi</taxon>
        <taxon>Dikarya</taxon>
        <taxon>Ascomycota</taxon>
        <taxon>Pezizomycotina</taxon>
        <taxon>Dothideomycetes</taxon>
        <taxon>Pleosporomycetidae</taxon>
        <taxon>Pleosporales</taxon>
        <taxon>Pleosporineae</taxon>
        <taxon>Phaeosphaeriaceae</taxon>
        <taxon>Ampelomyces</taxon>
    </lineage>
</organism>
<name>A0A6A5QAG1_AMPQU</name>
<dbReference type="Proteomes" id="UP000800096">
    <property type="component" value="Unassembled WGS sequence"/>
</dbReference>
<feature type="non-terminal residue" evidence="1">
    <location>
        <position position="1"/>
    </location>
</feature>
<dbReference type="OrthoDB" id="2498029at2759"/>
<dbReference type="Gene3D" id="3.40.50.1820">
    <property type="entry name" value="alpha/beta hydrolase"/>
    <property type="match status" value="1"/>
</dbReference>
<keyword evidence="2" id="KW-1185">Reference proteome</keyword>